<dbReference type="Proteomes" id="UP000770889">
    <property type="component" value="Unassembled WGS sequence"/>
</dbReference>
<gene>
    <name evidence="1" type="ORF">KME65_09750</name>
</gene>
<reference evidence="1 2" key="1">
    <citation type="submission" date="2021-05" db="EMBL/GenBank/DDBJ databases">
        <title>Genetic and Functional Diversity in Clade A Lucinid endosymbionts from the Bahamas.</title>
        <authorList>
            <person name="Giani N.M."/>
            <person name="Engel A.S."/>
            <person name="Campbell B.J."/>
        </authorList>
    </citation>
    <scope>NUCLEOTIDE SEQUENCE [LARGE SCALE GENOMIC DNA]</scope>
    <source>
        <strain evidence="1">LUC16012Gg_MoonRockCtena</strain>
    </source>
</reference>
<organism evidence="1 2">
    <name type="scientific">Candidatus Thiodiazotropha taylori</name>
    <dbReference type="NCBI Taxonomy" id="2792791"/>
    <lineage>
        <taxon>Bacteria</taxon>
        <taxon>Pseudomonadati</taxon>
        <taxon>Pseudomonadota</taxon>
        <taxon>Gammaproteobacteria</taxon>
        <taxon>Chromatiales</taxon>
        <taxon>Sedimenticolaceae</taxon>
        <taxon>Candidatus Thiodiazotropha</taxon>
    </lineage>
</organism>
<keyword evidence="1" id="KW-0808">Transferase</keyword>
<sequence>MDLMHAKAEFEAGRLSEAVVEPTEQREGWRILFHTANGDTLVLTDHSGRERVYHRLDHATEVGRDIGFDSVRVEEHF</sequence>
<evidence type="ECO:0000313" key="2">
    <source>
        <dbReference type="Proteomes" id="UP000770889"/>
    </source>
</evidence>
<keyword evidence="1" id="KW-0418">Kinase</keyword>
<dbReference type="EMBL" id="JAHHGM010000007">
    <property type="protein sequence ID" value="MBT2989236.1"/>
    <property type="molecule type" value="Genomic_DNA"/>
</dbReference>
<proteinExistence type="predicted"/>
<accession>A0A944QVA0</accession>
<dbReference type="GO" id="GO:0016301">
    <property type="term" value="F:kinase activity"/>
    <property type="evidence" value="ECO:0007669"/>
    <property type="project" value="UniProtKB-KW"/>
</dbReference>
<evidence type="ECO:0000313" key="1">
    <source>
        <dbReference type="EMBL" id="MBT2989236.1"/>
    </source>
</evidence>
<name>A0A944QVA0_9GAMM</name>
<protein>
    <submittedName>
        <fullName evidence="1">Thymidylate kinase</fullName>
    </submittedName>
</protein>
<dbReference type="AlphaFoldDB" id="A0A944QVA0"/>
<comment type="caution">
    <text evidence="1">The sequence shown here is derived from an EMBL/GenBank/DDBJ whole genome shotgun (WGS) entry which is preliminary data.</text>
</comment>